<dbReference type="Pfam" id="PF00107">
    <property type="entry name" value="ADH_zinc_N"/>
    <property type="match status" value="1"/>
</dbReference>
<dbReference type="InterPro" id="IPR036291">
    <property type="entry name" value="NAD(P)-bd_dom_sf"/>
</dbReference>
<dbReference type="PANTHER" id="PTHR43880:SF12">
    <property type="entry name" value="ALCOHOL DEHYDROGENASE CLASS-3"/>
    <property type="match status" value="1"/>
</dbReference>
<name>A0ABQ2AY30_9MICC</name>
<keyword evidence="7" id="KW-0472">Membrane</keyword>
<sequence length="367" mass="38237">MKAAIMKKAGAPLAVVDLDLQAPGTGEVRVRVDAAGICHSDYHYMVQDLACRTPIVLGHEGAGIVQEVGAGVAHVQPGDKVILTWRPSCGRCEYCTSGSPALCRLGAVHATQNELLRGGTRLSHDGQPVHHLMGVSCYAEECVVSGESVIKIPQEVPVDVAAIMGCAVITGMGVVLNGMGAPVGESVLIVGAGGVGLSAVIGAAAVGAYPVIVADIDDEKLAKARELGATHTINTRDHDLAATVHEITGAGTHWAVEAIGRPQTIRQAVEALRPRGTVFVVGLSNGEAEINLPLNQMVQQEKSVRGSLYGSSNLSVQIPQILDMYLAGRLPLDALIGEKFSLDRINEAFQSLTTGNIGRSVVLMGSN</sequence>
<evidence type="ECO:0000313" key="9">
    <source>
        <dbReference type="EMBL" id="GGI01741.1"/>
    </source>
</evidence>
<dbReference type="Pfam" id="PF08240">
    <property type="entry name" value="ADH_N"/>
    <property type="match status" value="1"/>
</dbReference>
<evidence type="ECO:0000256" key="5">
    <source>
        <dbReference type="ARBA" id="ARBA00023027"/>
    </source>
</evidence>
<evidence type="ECO:0000256" key="4">
    <source>
        <dbReference type="ARBA" id="ARBA00023002"/>
    </source>
</evidence>
<keyword evidence="7" id="KW-0812">Transmembrane</keyword>
<dbReference type="SUPFAM" id="SSF51735">
    <property type="entry name" value="NAD(P)-binding Rossmann-fold domains"/>
    <property type="match status" value="1"/>
</dbReference>
<evidence type="ECO:0000256" key="7">
    <source>
        <dbReference type="SAM" id="Phobius"/>
    </source>
</evidence>
<evidence type="ECO:0000256" key="2">
    <source>
        <dbReference type="ARBA" id="ARBA00022723"/>
    </source>
</evidence>
<dbReference type="SMART" id="SM00829">
    <property type="entry name" value="PKS_ER"/>
    <property type="match status" value="1"/>
</dbReference>
<comment type="caution">
    <text evidence="9">The sequence shown here is derived from an EMBL/GenBank/DDBJ whole genome shotgun (WGS) entry which is preliminary data.</text>
</comment>
<accession>A0ABQ2AY30</accession>
<dbReference type="Proteomes" id="UP000643279">
    <property type="component" value="Unassembled WGS sequence"/>
</dbReference>
<protein>
    <submittedName>
        <fullName evidence="9">Alcohol dehydrogenase</fullName>
    </submittedName>
</protein>
<dbReference type="Gene3D" id="3.90.180.10">
    <property type="entry name" value="Medium-chain alcohol dehydrogenases, catalytic domain"/>
    <property type="match status" value="1"/>
</dbReference>
<dbReference type="InterPro" id="IPR011032">
    <property type="entry name" value="GroES-like_sf"/>
</dbReference>
<dbReference type="Gene3D" id="3.40.50.720">
    <property type="entry name" value="NAD(P)-binding Rossmann-like Domain"/>
    <property type="match status" value="1"/>
</dbReference>
<organism evidence="9 10">
    <name type="scientific">Arthrobacter liuii</name>
    <dbReference type="NCBI Taxonomy" id="1476996"/>
    <lineage>
        <taxon>Bacteria</taxon>
        <taxon>Bacillati</taxon>
        <taxon>Actinomycetota</taxon>
        <taxon>Actinomycetes</taxon>
        <taxon>Micrococcales</taxon>
        <taxon>Micrococcaceae</taxon>
        <taxon>Arthrobacter</taxon>
    </lineage>
</organism>
<dbReference type="InterPro" id="IPR013149">
    <property type="entry name" value="ADH-like_C"/>
</dbReference>
<proteinExistence type="inferred from homology"/>
<comment type="similarity">
    <text evidence="1 6">Belongs to the zinc-containing alcohol dehydrogenase family.</text>
</comment>
<evidence type="ECO:0000256" key="1">
    <source>
        <dbReference type="ARBA" id="ARBA00008072"/>
    </source>
</evidence>
<dbReference type="SUPFAM" id="SSF50129">
    <property type="entry name" value="GroES-like"/>
    <property type="match status" value="2"/>
</dbReference>
<evidence type="ECO:0000256" key="6">
    <source>
        <dbReference type="RuleBase" id="RU361277"/>
    </source>
</evidence>
<keyword evidence="3 6" id="KW-0862">Zinc</keyword>
<dbReference type="PROSITE" id="PS00059">
    <property type="entry name" value="ADH_ZINC"/>
    <property type="match status" value="1"/>
</dbReference>
<dbReference type="RefSeq" id="WP_229748631.1">
    <property type="nucleotide sequence ID" value="NZ_BMFW01000037.1"/>
</dbReference>
<keyword evidence="4" id="KW-0560">Oxidoreductase</keyword>
<feature type="transmembrane region" description="Helical" evidence="7">
    <location>
        <begin position="187"/>
        <end position="213"/>
    </location>
</feature>
<dbReference type="InterPro" id="IPR020843">
    <property type="entry name" value="ER"/>
</dbReference>
<comment type="cofactor">
    <cofactor evidence="6">
        <name>Zn(2+)</name>
        <dbReference type="ChEBI" id="CHEBI:29105"/>
    </cofactor>
</comment>
<keyword evidence="2 6" id="KW-0479">Metal-binding</keyword>
<evidence type="ECO:0000313" key="10">
    <source>
        <dbReference type="Proteomes" id="UP000643279"/>
    </source>
</evidence>
<dbReference type="EMBL" id="BMFW01000037">
    <property type="protein sequence ID" value="GGI01741.1"/>
    <property type="molecule type" value="Genomic_DNA"/>
</dbReference>
<keyword evidence="7" id="KW-1133">Transmembrane helix</keyword>
<dbReference type="PANTHER" id="PTHR43880">
    <property type="entry name" value="ALCOHOL DEHYDROGENASE"/>
    <property type="match status" value="1"/>
</dbReference>
<keyword evidence="5" id="KW-0520">NAD</keyword>
<evidence type="ECO:0000256" key="3">
    <source>
        <dbReference type="ARBA" id="ARBA00022833"/>
    </source>
</evidence>
<feature type="transmembrane region" description="Helical" evidence="7">
    <location>
        <begin position="160"/>
        <end position="181"/>
    </location>
</feature>
<evidence type="ECO:0000259" key="8">
    <source>
        <dbReference type="SMART" id="SM00829"/>
    </source>
</evidence>
<reference evidence="10" key="1">
    <citation type="journal article" date="2019" name="Int. J. Syst. Evol. Microbiol.">
        <title>The Global Catalogue of Microorganisms (GCM) 10K type strain sequencing project: providing services to taxonomists for standard genome sequencing and annotation.</title>
        <authorList>
            <consortium name="The Broad Institute Genomics Platform"/>
            <consortium name="The Broad Institute Genome Sequencing Center for Infectious Disease"/>
            <person name="Wu L."/>
            <person name="Ma J."/>
        </authorList>
    </citation>
    <scope>NUCLEOTIDE SEQUENCE [LARGE SCALE GENOMIC DNA]</scope>
    <source>
        <strain evidence="10">CGMCC 1.12778</strain>
    </source>
</reference>
<dbReference type="InterPro" id="IPR002328">
    <property type="entry name" value="ADH_Zn_CS"/>
</dbReference>
<dbReference type="InterPro" id="IPR013154">
    <property type="entry name" value="ADH-like_N"/>
</dbReference>
<gene>
    <name evidence="9" type="ORF">GCM10007170_41880</name>
</gene>
<feature type="domain" description="Enoyl reductase (ER)" evidence="8">
    <location>
        <begin position="10"/>
        <end position="362"/>
    </location>
</feature>
<keyword evidence="10" id="KW-1185">Reference proteome</keyword>